<dbReference type="SUPFAM" id="SSF54495">
    <property type="entry name" value="UBC-like"/>
    <property type="match status" value="1"/>
</dbReference>
<evidence type="ECO:0000313" key="5">
    <source>
        <dbReference type="Proteomes" id="UP001190926"/>
    </source>
</evidence>
<evidence type="ECO:0000256" key="2">
    <source>
        <dbReference type="ARBA" id="ARBA00022786"/>
    </source>
</evidence>
<dbReference type="Proteomes" id="UP001190926">
    <property type="component" value="Unassembled WGS sequence"/>
</dbReference>
<dbReference type="EMBL" id="SDAM02000556">
    <property type="protein sequence ID" value="KAH6823906.1"/>
    <property type="molecule type" value="Genomic_DNA"/>
</dbReference>
<dbReference type="InterPro" id="IPR016135">
    <property type="entry name" value="UBQ-conjugating_enzyme/RWD"/>
</dbReference>
<dbReference type="PROSITE" id="PS50127">
    <property type="entry name" value="UBC_2"/>
    <property type="match status" value="1"/>
</dbReference>
<dbReference type="PANTHER" id="PTHR46116:SF13">
    <property type="entry name" value="UBIQUITIN-CONJUGATING ENZYME E2 24-RELATED"/>
    <property type="match status" value="1"/>
</dbReference>
<evidence type="ECO:0000256" key="1">
    <source>
        <dbReference type="ARBA" id="ARBA00022679"/>
    </source>
</evidence>
<dbReference type="PANTHER" id="PTHR46116">
    <property type="entry name" value="(E3-INDEPENDENT) E2 UBIQUITIN-CONJUGATING ENZYME"/>
    <property type="match status" value="1"/>
</dbReference>
<name>A0AAD4IYT1_PERFH</name>
<dbReference type="AlphaFoldDB" id="A0AAD4IYT1"/>
<evidence type="ECO:0000259" key="3">
    <source>
        <dbReference type="PROSITE" id="PS50127"/>
    </source>
</evidence>
<dbReference type="SMART" id="SM00212">
    <property type="entry name" value="UBCc"/>
    <property type="match status" value="1"/>
</dbReference>
<accession>A0AAD4IYT1</accession>
<keyword evidence="5" id="KW-1185">Reference proteome</keyword>
<organism evidence="4 5">
    <name type="scientific">Perilla frutescens var. hirtella</name>
    <name type="common">Perilla citriodora</name>
    <name type="synonym">Perilla setoyensis</name>
    <dbReference type="NCBI Taxonomy" id="608512"/>
    <lineage>
        <taxon>Eukaryota</taxon>
        <taxon>Viridiplantae</taxon>
        <taxon>Streptophyta</taxon>
        <taxon>Embryophyta</taxon>
        <taxon>Tracheophyta</taxon>
        <taxon>Spermatophyta</taxon>
        <taxon>Magnoliopsida</taxon>
        <taxon>eudicotyledons</taxon>
        <taxon>Gunneridae</taxon>
        <taxon>Pentapetalae</taxon>
        <taxon>asterids</taxon>
        <taxon>lamiids</taxon>
        <taxon>Lamiales</taxon>
        <taxon>Lamiaceae</taxon>
        <taxon>Nepetoideae</taxon>
        <taxon>Elsholtzieae</taxon>
        <taxon>Perilla</taxon>
    </lineage>
</organism>
<evidence type="ECO:0000313" key="4">
    <source>
        <dbReference type="EMBL" id="KAH6823906.1"/>
    </source>
</evidence>
<comment type="caution">
    <text evidence="4">The sequence shown here is derived from an EMBL/GenBank/DDBJ whole genome shotgun (WGS) entry which is preliminary data.</text>
</comment>
<feature type="domain" description="UBC core" evidence="3">
    <location>
        <begin position="1"/>
        <end position="154"/>
    </location>
</feature>
<keyword evidence="2" id="KW-0833">Ubl conjugation pathway</keyword>
<reference evidence="4 5" key="1">
    <citation type="journal article" date="2021" name="Nat. Commun.">
        <title>Incipient diploidization of the medicinal plant Perilla within 10,000 years.</title>
        <authorList>
            <person name="Zhang Y."/>
            <person name="Shen Q."/>
            <person name="Leng L."/>
            <person name="Zhang D."/>
            <person name="Chen S."/>
            <person name="Shi Y."/>
            <person name="Ning Z."/>
            <person name="Chen S."/>
        </authorList>
    </citation>
    <scope>NUCLEOTIDE SEQUENCE [LARGE SCALE GENOMIC DNA]</scope>
    <source>
        <strain evidence="5">cv. PC099</strain>
    </source>
</reference>
<gene>
    <name evidence="4" type="ORF">C2S53_013602</name>
</gene>
<dbReference type="Gene3D" id="3.10.110.10">
    <property type="entry name" value="Ubiquitin Conjugating Enzyme"/>
    <property type="match status" value="1"/>
</dbReference>
<proteinExistence type="predicted"/>
<sequence length="217" mass="25796">MNAYKHRIDLMRAAFVAPPGSDYQHCFFFFDICFPVNYPNVPPKLWDRSYGIHLNPNLGTNGRVHLDILETWYDRLKQNWFRSHNKEKWNPKESNVLHVIHAIQNLISHRSPEPLEEHNTKAFTSACGMTFRVLRKPPIGFEYLVKGHFRRRAHPVLFKFKENKYDEKSMIELFERMFLVFELDGAYCKHHLDFLKPRKQQITTGEVANQEHANDDQ</sequence>
<dbReference type="InterPro" id="IPR000608">
    <property type="entry name" value="UBC"/>
</dbReference>
<keyword evidence="1" id="KW-0808">Transferase</keyword>
<dbReference type="GO" id="GO:0061631">
    <property type="term" value="F:ubiquitin conjugating enzyme activity"/>
    <property type="evidence" value="ECO:0007669"/>
    <property type="project" value="TreeGrafter"/>
</dbReference>
<dbReference type="Pfam" id="PF00179">
    <property type="entry name" value="UQ_con"/>
    <property type="match status" value="1"/>
</dbReference>
<protein>
    <recommendedName>
        <fullName evidence="3">UBC core domain-containing protein</fullName>
    </recommendedName>
</protein>